<evidence type="ECO:0000313" key="3">
    <source>
        <dbReference type="Proteomes" id="UP000516260"/>
    </source>
</evidence>
<dbReference type="EMBL" id="SWLE01000012">
    <property type="protein sequence ID" value="TNM93632.1"/>
    <property type="molecule type" value="Genomic_DNA"/>
</dbReference>
<feature type="region of interest" description="Disordered" evidence="1">
    <location>
        <begin position="1"/>
        <end position="78"/>
    </location>
</feature>
<accession>A0A4Z2BNY0</accession>
<feature type="compositionally biased region" description="Basic and acidic residues" evidence="1">
    <location>
        <begin position="96"/>
        <end position="117"/>
    </location>
</feature>
<dbReference type="AlphaFoldDB" id="A0A4Z2BNY0"/>
<proteinExistence type="predicted"/>
<reference evidence="2 3" key="1">
    <citation type="submission" date="2019-04" db="EMBL/GenBank/DDBJ databases">
        <title>The sequence and de novo assembly of Takifugu bimaculatus genome using PacBio and Hi-C technologies.</title>
        <authorList>
            <person name="Xu P."/>
            <person name="Liu B."/>
            <person name="Zhou Z."/>
        </authorList>
    </citation>
    <scope>NUCLEOTIDE SEQUENCE [LARGE SCALE GENOMIC DNA]</scope>
    <source>
        <strain evidence="2">TB-2018</strain>
        <tissue evidence="2">Muscle</tissue>
    </source>
</reference>
<evidence type="ECO:0000313" key="2">
    <source>
        <dbReference type="EMBL" id="TNM93632.1"/>
    </source>
</evidence>
<protein>
    <submittedName>
        <fullName evidence="2">Uncharacterized protein</fullName>
    </submittedName>
</protein>
<keyword evidence="3" id="KW-1185">Reference proteome</keyword>
<gene>
    <name evidence="2" type="ORF">fugu_001808</name>
</gene>
<comment type="caution">
    <text evidence="2">The sequence shown here is derived from an EMBL/GenBank/DDBJ whole genome shotgun (WGS) entry which is preliminary data.</text>
</comment>
<feature type="compositionally biased region" description="Polar residues" evidence="1">
    <location>
        <begin position="122"/>
        <end position="136"/>
    </location>
</feature>
<organism evidence="2 3">
    <name type="scientific">Takifugu bimaculatus</name>
    <dbReference type="NCBI Taxonomy" id="433685"/>
    <lineage>
        <taxon>Eukaryota</taxon>
        <taxon>Metazoa</taxon>
        <taxon>Chordata</taxon>
        <taxon>Craniata</taxon>
        <taxon>Vertebrata</taxon>
        <taxon>Euteleostomi</taxon>
        <taxon>Actinopterygii</taxon>
        <taxon>Neopterygii</taxon>
        <taxon>Teleostei</taxon>
        <taxon>Neoteleostei</taxon>
        <taxon>Acanthomorphata</taxon>
        <taxon>Eupercaria</taxon>
        <taxon>Tetraodontiformes</taxon>
        <taxon>Tetradontoidea</taxon>
        <taxon>Tetraodontidae</taxon>
        <taxon>Takifugu</taxon>
    </lineage>
</organism>
<name>A0A4Z2BNY0_9TELE</name>
<feature type="compositionally biased region" description="Polar residues" evidence="1">
    <location>
        <begin position="1"/>
        <end position="16"/>
    </location>
</feature>
<evidence type="ECO:0000256" key="1">
    <source>
        <dbReference type="SAM" id="MobiDB-lite"/>
    </source>
</evidence>
<sequence length="136" mass="15056">MQMSVSTECGQESQTGDGHGQSRGAPIDAASFAALPLTRPQPVPSQHSQHRHQHRSPFIHPVRAPSQTGERAGLGRMRKDRVYQIVPALGLLLRLPRKEETDLDKKNAVKNESEGRKRVQRSWGSNCSQSQSLQGQ</sequence>
<feature type="compositionally biased region" description="Basic residues" evidence="1">
    <location>
        <begin position="48"/>
        <end position="57"/>
    </location>
</feature>
<dbReference type="Proteomes" id="UP000516260">
    <property type="component" value="Chromosome 2"/>
</dbReference>
<feature type="region of interest" description="Disordered" evidence="1">
    <location>
        <begin position="94"/>
        <end position="136"/>
    </location>
</feature>